<evidence type="ECO:0000313" key="3">
    <source>
        <dbReference type="Proteomes" id="UP001058072"/>
    </source>
</evidence>
<dbReference type="PANTHER" id="PTHR40396:SF1">
    <property type="entry name" value="ATPASE AAA-TYPE CORE DOMAIN-CONTAINING PROTEIN"/>
    <property type="match status" value="1"/>
</dbReference>
<gene>
    <name evidence="2" type="ORF">J0J70_12125</name>
</gene>
<evidence type="ECO:0000313" key="2">
    <source>
        <dbReference type="EMBL" id="UUF08305.1"/>
    </source>
</evidence>
<reference evidence="2" key="1">
    <citation type="submission" date="2021-03" db="EMBL/GenBank/DDBJ databases">
        <title>Comparative Genomics and Metabolomics in the genus Turicibacter.</title>
        <authorList>
            <person name="Maki J."/>
            <person name="Looft T."/>
        </authorList>
    </citation>
    <scope>NUCLEOTIDE SEQUENCE</scope>
    <source>
        <strain evidence="2">ISU324</strain>
    </source>
</reference>
<dbReference type="Pfam" id="PF13304">
    <property type="entry name" value="AAA_21"/>
    <property type="match status" value="1"/>
</dbReference>
<proteinExistence type="predicted"/>
<dbReference type="EMBL" id="CP071250">
    <property type="protein sequence ID" value="UUF08305.1"/>
    <property type="molecule type" value="Genomic_DNA"/>
</dbReference>
<keyword evidence="2" id="KW-0547">Nucleotide-binding</keyword>
<dbReference type="GO" id="GO:0016887">
    <property type="term" value="F:ATP hydrolysis activity"/>
    <property type="evidence" value="ECO:0007669"/>
    <property type="project" value="InterPro"/>
</dbReference>
<keyword evidence="2" id="KW-0067">ATP-binding</keyword>
<dbReference type="InterPro" id="IPR027417">
    <property type="entry name" value="P-loop_NTPase"/>
</dbReference>
<sequence length="416" mass="48511">MLEFMLIQFKCANYRSVKEEIVFSMLATKDETHSKYLLGDSKLRINPVCAIYGANGAGKTNLINAIDYLSHIVSTSVNLQYQDVLPYYPHKMSQEGLPSSFEIQFLEDGVRYVYGVSLTNKEIMDEYLYYFPNGRQAKIFDREHQTYTYGANFKKVLSEIAESKMKENRLFLSSAASWCNIEEVLKVFHYIRQKLVVYQGFRNDNWFEYTLQNIEKDSEFKEEFLQFLQTLGINIQDIEINNHLMMLLNEDLPSNLPEELKSFLNGKEFKKSDVVFKYPHMDISLSEESLGINKLFELGGPLLEILRNGEVLVFDELETSLHPNLVVHLIQLFLNPVINKKGAQLIFTTHDTNLLNLDLFRRDQIWFVEKTNNQFSDFYSLAQLKNVRKDENIEKGYIAGKYGSIPFLHNNTFFLK</sequence>
<accession>A0A9Q9FGI4</accession>
<dbReference type="InterPro" id="IPR003959">
    <property type="entry name" value="ATPase_AAA_core"/>
</dbReference>
<feature type="domain" description="ATPase AAA-type core" evidence="1">
    <location>
        <begin position="50"/>
        <end position="356"/>
    </location>
</feature>
<name>A0A9Q9FGI4_9FIRM</name>
<dbReference type="AlphaFoldDB" id="A0A9Q9FGI4"/>
<dbReference type="SUPFAM" id="SSF52540">
    <property type="entry name" value="P-loop containing nucleoside triphosphate hydrolases"/>
    <property type="match status" value="1"/>
</dbReference>
<dbReference type="RefSeq" id="WP_212724944.1">
    <property type="nucleotide sequence ID" value="NZ_CP071250.1"/>
</dbReference>
<evidence type="ECO:0000259" key="1">
    <source>
        <dbReference type="Pfam" id="PF13304"/>
    </source>
</evidence>
<dbReference type="PANTHER" id="PTHR40396">
    <property type="entry name" value="ATPASE-LIKE PROTEIN"/>
    <property type="match status" value="1"/>
</dbReference>
<dbReference type="Gene3D" id="3.40.50.300">
    <property type="entry name" value="P-loop containing nucleotide triphosphate hydrolases"/>
    <property type="match status" value="1"/>
</dbReference>
<organism evidence="2 3">
    <name type="scientific">Turicibacter bilis</name>
    <dbReference type="NCBI Taxonomy" id="2735723"/>
    <lineage>
        <taxon>Bacteria</taxon>
        <taxon>Bacillati</taxon>
        <taxon>Bacillota</taxon>
        <taxon>Erysipelotrichia</taxon>
        <taxon>Erysipelotrichales</taxon>
        <taxon>Turicibacteraceae</taxon>
        <taxon>Turicibacter</taxon>
    </lineage>
</organism>
<dbReference type="GO" id="GO:0005524">
    <property type="term" value="F:ATP binding"/>
    <property type="evidence" value="ECO:0007669"/>
    <property type="project" value="UniProtKB-KW"/>
</dbReference>
<protein>
    <submittedName>
        <fullName evidence="2">ATP-binding protein</fullName>
    </submittedName>
</protein>
<dbReference type="Proteomes" id="UP001058072">
    <property type="component" value="Chromosome"/>
</dbReference>